<evidence type="ECO:0000256" key="4">
    <source>
        <dbReference type="ARBA" id="ARBA00038388"/>
    </source>
</evidence>
<dbReference type="Proteomes" id="UP001403385">
    <property type="component" value="Unassembled WGS sequence"/>
</dbReference>
<keyword evidence="2" id="KW-0547">Nucleotide-binding</keyword>
<gene>
    <name evidence="6" type="ORF">AAG747_11840</name>
</gene>
<protein>
    <submittedName>
        <fullName evidence="6">ABC transporter ATP-binding protein</fullName>
    </submittedName>
</protein>
<dbReference type="InterPro" id="IPR017871">
    <property type="entry name" value="ABC_transporter-like_CS"/>
</dbReference>
<dbReference type="PANTHER" id="PTHR24220">
    <property type="entry name" value="IMPORT ATP-BINDING PROTEIN"/>
    <property type="match status" value="1"/>
</dbReference>
<dbReference type="EMBL" id="JBDKWZ010000006">
    <property type="protein sequence ID" value="MEN7548606.1"/>
    <property type="molecule type" value="Genomic_DNA"/>
</dbReference>
<keyword evidence="7" id="KW-1185">Reference proteome</keyword>
<keyword evidence="3 6" id="KW-0067">ATP-binding</keyword>
<dbReference type="InterPro" id="IPR027417">
    <property type="entry name" value="P-loop_NTPase"/>
</dbReference>
<reference evidence="6 7" key="1">
    <citation type="submission" date="2024-04" db="EMBL/GenBank/DDBJ databases">
        <title>Novel genus in family Flammeovirgaceae.</title>
        <authorList>
            <person name="Nguyen T.H."/>
            <person name="Vuong T.Q."/>
            <person name="Le H."/>
            <person name="Kim S.-G."/>
        </authorList>
    </citation>
    <scope>NUCLEOTIDE SEQUENCE [LARGE SCALE GENOMIC DNA]</scope>
    <source>
        <strain evidence="6 7">JCM 23209</strain>
    </source>
</reference>
<evidence type="ECO:0000256" key="1">
    <source>
        <dbReference type="ARBA" id="ARBA00022448"/>
    </source>
</evidence>
<dbReference type="SMART" id="SM00382">
    <property type="entry name" value="AAA"/>
    <property type="match status" value="1"/>
</dbReference>
<dbReference type="InterPro" id="IPR003439">
    <property type="entry name" value="ABC_transporter-like_ATP-bd"/>
</dbReference>
<dbReference type="CDD" id="cd03255">
    <property type="entry name" value="ABC_MJ0796_LolCDE_FtsE"/>
    <property type="match status" value="1"/>
</dbReference>
<comment type="similarity">
    <text evidence="4">Belongs to the ABC transporter superfamily. Macrolide exporter (TC 3.A.1.122) family.</text>
</comment>
<proteinExistence type="inferred from homology"/>
<dbReference type="AlphaFoldDB" id="A0AAW9SCJ2"/>
<dbReference type="PROSITE" id="PS00211">
    <property type="entry name" value="ABC_TRANSPORTER_1"/>
    <property type="match status" value="1"/>
</dbReference>
<dbReference type="InterPro" id="IPR003593">
    <property type="entry name" value="AAA+_ATPase"/>
</dbReference>
<dbReference type="GO" id="GO:0005886">
    <property type="term" value="C:plasma membrane"/>
    <property type="evidence" value="ECO:0007669"/>
    <property type="project" value="TreeGrafter"/>
</dbReference>
<dbReference type="InterPro" id="IPR015854">
    <property type="entry name" value="ABC_transpr_LolD-like"/>
</dbReference>
<evidence type="ECO:0000259" key="5">
    <source>
        <dbReference type="PROSITE" id="PS50893"/>
    </source>
</evidence>
<dbReference type="GO" id="GO:0005524">
    <property type="term" value="F:ATP binding"/>
    <property type="evidence" value="ECO:0007669"/>
    <property type="project" value="UniProtKB-KW"/>
</dbReference>
<sequence length="228" mass="25604">MIETKNLGKTYTSFDIETVALQNINLSIEKGEFVGIMGPSGCGKSTLLNLMGLLDVPSSGQLFFMGEEVTNASAKKRALFRRQHIGFVFQSFNLIEELTLYENIELPLIYQRVPPYERKKQVELVMERLQIAHKRKYFPKQVSGGQQQRVAVARAIVTRPKVILADEPTGNLDSARGQEVMETLVELNELGTTIIMVTHSSNAVEYSNRTIHLFDGQVVTENLSNVSR</sequence>
<dbReference type="InterPro" id="IPR017911">
    <property type="entry name" value="MacB-like_ATP-bd"/>
</dbReference>
<accession>A0AAW9SCJ2</accession>
<evidence type="ECO:0000313" key="7">
    <source>
        <dbReference type="Proteomes" id="UP001403385"/>
    </source>
</evidence>
<dbReference type="GO" id="GO:0098796">
    <property type="term" value="C:membrane protein complex"/>
    <property type="evidence" value="ECO:0007669"/>
    <property type="project" value="UniProtKB-ARBA"/>
</dbReference>
<keyword evidence="1" id="KW-0813">Transport</keyword>
<dbReference type="PANTHER" id="PTHR24220:SF648">
    <property type="entry name" value="ABC TRANSPORTER ATP-BINDING PROTEIN YTRE"/>
    <property type="match status" value="1"/>
</dbReference>
<evidence type="ECO:0000256" key="3">
    <source>
        <dbReference type="ARBA" id="ARBA00022840"/>
    </source>
</evidence>
<dbReference type="GO" id="GO:0016887">
    <property type="term" value="F:ATP hydrolysis activity"/>
    <property type="evidence" value="ECO:0007669"/>
    <property type="project" value="InterPro"/>
</dbReference>
<dbReference type="Pfam" id="PF00005">
    <property type="entry name" value="ABC_tran"/>
    <property type="match status" value="1"/>
</dbReference>
<dbReference type="Gene3D" id="3.40.50.300">
    <property type="entry name" value="P-loop containing nucleotide triphosphate hydrolases"/>
    <property type="match status" value="1"/>
</dbReference>
<organism evidence="6 7">
    <name type="scientific">Rapidithrix thailandica</name>
    <dbReference type="NCBI Taxonomy" id="413964"/>
    <lineage>
        <taxon>Bacteria</taxon>
        <taxon>Pseudomonadati</taxon>
        <taxon>Bacteroidota</taxon>
        <taxon>Cytophagia</taxon>
        <taxon>Cytophagales</taxon>
        <taxon>Flammeovirgaceae</taxon>
        <taxon>Rapidithrix</taxon>
    </lineage>
</organism>
<dbReference type="PROSITE" id="PS50893">
    <property type="entry name" value="ABC_TRANSPORTER_2"/>
    <property type="match status" value="1"/>
</dbReference>
<name>A0AAW9SCJ2_9BACT</name>
<evidence type="ECO:0000313" key="6">
    <source>
        <dbReference type="EMBL" id="MEN7548606.1"/>
    </source>
</evidence>
<dbReference type="FunFam" id="3.40.50.300:FF:000032">
    <property type="entry name" value="Export ABC transporter ATP-binding protein"/>
    <property type="match status" value="1"/>
</dbReference>
<comment type="caution">
    <text evidence="6">The sequence shown here is derived from an EMBL/GenBank/DDBJ whole genome shotgun (WGS) entry which is preliminary data.</text>
</comment>
<evidence type="ECO:0000256" key="2">
    <source>
        <dbReference type="ARBA" id="ARBA00022741"/>
    </source>
</evidence>
<dbReference type="GO" id="GO:0022857">
    <property type="term" value="F:transmembrane transporter activity"/>
    <property type="evidence" value="ECO:0007669"/>
    <property type="project" value="UniProtKB-ARBA"/>
</dbReference>
<dbReference type="SUPFAM" id="SSF52540">
    <property type="entry name" value="P-loop containing nucleoside triphosphate hydrolases"/>
    <property type="match status" value="1"/>
</dbReference>
<dbReference type="RefSeq" id="WP_346821619.1">
    <property type="nucleotide sequence ID" value="NZ_JBDKWZ010000006.1"/>
</dbReference>
<feature type="domain" description="ABC transporter" evidence="5">
    <location>
        <begin position="2"/>
        <end position="226"/>
    </location>
</feature>